<dbReference type="Pfam" id="PF07715">
    <property type="entry name" value="Plug"/>
    <property type="match status" value="1"/>
</dbReference>
<accession>A0ABS0Q3E2</accession>
<comment type="caution">
    <text evidence="3">The sequence shown here is derived from an EMBL/GenBank/DDBJ whole genome shotgun (WGS) entry which is preliminary data.</text>
</comment>
<keyword evidence="1" id="KW-0998">Cell outer membrane</keyword>
<name>A0ABS0Q3E2_9BACT</name>
<keyword evidence="1" id="KW-0813">Transport</keyword>
<comment type="similarity">
    <text evidence="1">Belongs to the TonB-dependent receptor family.</text>
</comment>
<dbReference type="PROSITE" id="PS52016">
    <property type="entry name" value="TONB_DEPENDENT_REC_3"/>
    <property type="match status" value="1"/>
</dbReference>
<dbReference type="SUPFAM" id="SSF56935">
    <property type="entry name" value="Porins"/>
    <property type="match status" value="1"/>
</dbReference>
<gene>
    <name evidence="3" type="ORF">I7X13_03855</name>
</gene>
<dbReference type="Proteomes" id="UP000625631">
    <property type="component" value="Unassembled WGS sequence"/>
</dbReference>
<evidence type="ECO:0000313" key="3">
    <source>
        <dbReference type="EMBL" id="MBH8557167.1"/>
    </source>
</evidence>
<keyword evidence="3" id="KW-0675">Receptor</keyword>
<dbReference type="InterPro" id="IPR012910">
    <property type="entry name" value="Plug_dom"/>
</dbReference>
<keyword evidence="1" id="KW-1134">Transmembrane beta strand</keyword>
<dbReference type="EMBL" id="JAEDAE010000001">
    <property type="protein sequence ID" value="MBH8557167.1"/>
    <property type="molecule type" value="Genomic_DNA"/>
</dbReference>
<organism evidence="3 4">
    <name type="scientific">Hymenobacter negativus</name>
    <dbReference type="NCBI Taxonomy" id="2795026"/>
    <lineage>
        <taxon>Bacteria</taxon>
        <taxon>Pseudomonadati</taxon>
        <taxon>Bacteroidota</taxon>
        <taxon>Cytophagia</taxon>
        <taxon>Cytophagales</taxon>
        <taxon>Hymenobacteraceae</taxon>
        <taxon>Hymenobacter</taxon>
    </lineage>
</organism>
<evidence type="ECO:0000259" key="2">
    <source>
        <dbReference type="Pfam" id="PF07715"/>
    </source>
</evidence>
<keyword evidence="4" id="KW-1185">Reference proteome</keyword>
<evidence type="ECO:0000313" key="4">
    <source>
        <dbReference type="Proteomes" id="UP000625631"/>
    </source>
</evidence>
<evidence type="ECO:0000256" key="1">
    <source>
        <dbReference type="PROSITE-ProRule" id="PRU01360"/>
    </source>
</evidence>
<keyword evidence="1" id="KW-0812">Transmembrane</keyword>
<reference evidence="3 4" key="1">
    <citation type="submission" date="2020-12" db="EMBL/GenBank/DDBJ databases">
        <title>Hymenobacter sp.</title>
        <authorList>
            <person name="Kim M.K."/>
        </authorList>
    </citation>
    <scope>NUCLEOTIDE SEQUENCE [LARGE SCALE GENOMIC DNA]</scope>
    <source>
        <strain evidence="3 4">BT442</strain>
    </source>
</reference>
<dbReference type="Gene3D" id="2.170.130.10">
    <property type="entry name" value="TonB-dependent receptor, plug domain"/>
    <property type="match status" value="1"/>
</dbReference>
<comment type="subcellular location">
    <subcellularLocation>
        <location evidence="1">Cell outer membrane</location>
        <topology evidence="1">Multi-pass membrane protein</topology>
    </subcellularLocation>
</comment>
<feature type="domain" description="TonB-dependent receptor plug" evidence="2">
    <location>
        <begin position="50"/>
        <end position="136"/>
    </location>
</feature>
<dbReference type="InterPro" id="IPR037066">
    <property type="entry name" value="Plug_dom_sf"/>
</dbReference>
<protein>
    <submittedName>
        <fullName evidence="3">TonB-dependent receptor plug domain-containing protein</fullName>
    </submittedName>
</protein>
<sequence length="160" mass="17492">MRNGIHKLSRLNWIIFLILFPLSMFLKNHFLLALFGIGAVLISGNARAQSADSAMLGRPQLGTSQSKDSTKAQTKTIRIACASTIPAGYSPLYIVDGKSIQEEDIKSLNPNDIEKIEILKGNAATAIYGSRGVNGVILMTLKHPYTKPMHQQTAKKGRLD</sequence>
<dbReference type="InterPro" id="IPR023997">
    <property type="entry name" value="TonB-dep_OMP_SusC/RagA_CS"/>
</dbReference>
<dbReference type="InterPro" id="IPR039426">
    <property type="entry name" value="TonB-dep_rcpt-like"/>
</dbReference>
<keyword evidence="1" id="KW-0472">Membrane</keyword>
<proteinExistence type="inferred from homology"/>
<dbReference type="NCBIfam" id="TIGR04057">
    <property type="entry name" value="SusC_RagA_signa"/>
    <property type="match status" value="1"/>
</dbReference>